<dbReference type="RefSeq" id="XP_040680116.1">
    <property type="nucleotide sequence ID" value="XM_040821547.1"/>
</dbReference>
<keyword evidence="1" id="KW-0472">Membrane</keyword>
<dbReference type="Proteomes" id="UP000030816">
    <property type="component" value="Unassembled WGS sequence"/>
</dbReference>
<protein>
    <submittedName>
        <fullName evidence="2">Uncharacterized protein</fullName>
    </submittedName>
</protein>
<organism evidence="2 3">
    <name type="scientific">Metarhizium album (strain ARSEF 1941)</name>
    <dbReference type="NCBI Taxonomy" id="1081103"/>
    <lineage>
        <taxon>Eukaryota</taxon>
        <taxon>Fungi</taxon>
        <taxon>Dikarya</taxon>
        <taxon>Ascomycota</taxon>
        <taxon>Pezizomycotina</taxon>
        <taxon>Sordariomycetes</taxon>
        <taxon>Hypocreomycetidae</taxon>
        <taxon>Hypocreales</taxon>
        <taxon>Clavicipitaceae</taxon>
        <taxon>Metarhizium</taxon>
    </lineage>
</organism>
<dbReference type="OrthoDB" id="4936896at2759"/>
<gene>
    <name evidence="2" type="ORF">MAM_02748</name>
</gene>
<evidence type="ECO:0000313" key="3">
    <source>
        <dbReference type="Proteomes" id="UP000030816"/>
    </source>
</evidence>
<evidence type="ECO:0000313" key="2">
    <source>
        <dbReference type="EMBL" id="KHN99050.1"/>
    </source>
</evidence>
<comment type="caution">
    <text evidence="2">The sequence shown here is derived from an EMBL/GenBank/DDBJ whole genome shotgun (WGS) entry which is preliminary data.</text>
</comment>
<dbReference type="EMBL" id="AZHE01000005">
    <property type="protein sequence ID" value="KHN99050.1"/>
    <property type="molecule type" value="Genomic_DNA"/>
</dbReference>
<name>A0A0B2X1Q8_METAS</name>
<dbReference type="GeneID" id="63737203"/>
<reference evidence="2 3" key="1">
    <citation type="journal article" date="2014" name="Proc. Natl. Acad. Sci. U.S.A.">
        <title>Trajectory and genomic determinants of fungal-pathogen speciation and host adaptation.</title>
        <authorList>
            <person name="Hu X."/>
            <person name="Xiao G."/>
            <person name="Zheng P."/>
            <person name="Shang Y."/>
            <person name="Su Y."/>
            <person name="Zhang X."/>
            <person name="Liu X."/>
            <person name="Zhan S."/>
            <person name="St Leger R.J."/>
            <person name="Wang C."/>
        </authorList>
    </citation>
    <scope>NUCLEOTIDE SEQUENCE [LARGE SCALE GENOMIC DNA]</scope>
    <source>
        <strain evidence="2 3">ARSEF 1941</strain>
    </source>
</reference>
<keyword evidence="1" id="KW-0812">Transmembrane</keyword>
<keyword evidence="3" id="KW-1185">Reference proteome</keyword>
<sequence>MVSAWSTESFSSRNANEEVYPAGRMKTMDYMYSIWPIPRNPSLIMRFLFYIMGAPMAATHVVAKFPRSRFRESRYVYDPQDLIYTEKGAYVYWATAQGTYDLFRYWGFSDSDYVEEGAAVEMADVVEEAAGGRCPGEEPPSSGKEA</sequence>
<evidence type="ECO:0000256" key="1">
    <source>
        <dbReference type="SAM" id="Phobius"/>
    </source>
</evidence>
<proteinExistence type="predicted"/>
<feature type="transmembrane region" description="Helical" evidence="1">
    <location>
        <begin position="43"/>
        <end position="63"/>
    </location>
</feature>
<keyword evidence="1" id="KW-1133">Transmembrane helix</keyword>
<dbReference type="AlphaFoldDB" id="A0A0B2X1Q8"/>
<accession>A0A0B2X1Q8</accession>
<dbReference type="HOGENOM" id="CLU_1777915_0_0_1"/>